<dbReference type="EMBL" id="LYUB02000013">
    <property type="protein sequence ID" value="OVF07491.1"/>
    <property type="molecule type" value="Genomic_DNA"/>
</dbReference>
<dbReference type="GO" id="GO:0005737">
    <property type="term" value="C:cytoplasm"/>
    <property type="evidence" value="ECO:0007669"/>
    <property type="project" value="TreeGrafter"/>
</dbReference>
<dbReference type="AlphaFoldDB" id="A0AA91PXC6"/>
<dbReference type="GO" id="GO:0003729">
    <property type="term" value="F:mRNA binding"/>
    <property type="evidence" value="ECO:0007669"/>
    <property type="project" value="TreeGrafter"/>
</dbReference>
<feature type="compositionally biased region" description="Polar residues" evidence="3">
    <location>
        <begin position="150"/>
        <end position="160"/>
    </location>
</feature>
<feature type="compositionally biased region" description="Polar residues" evidence="3">
    <location>
        <begin position="349"/>
        <end position="358"/>
    </location>
</feature>
<feature type="region of interest" description="Disordered" evidence="3">
    <location>
        <begin position="119"/>
        <end position="162"/>
    </location>
</feature>
<dbReference type="SMART" id="SM00360">
    <property type="entry name" value="RRM"/>
    <property type="match status" value="2"/>
</dbReference>
<dbReference type="InterPro" id="IPR035979">
    <property type="entry name" value="RBD_domain_sf"/>
</dbReference>
<protein>
    <submittedName>
        <fullName evidence="5">Single-stranded TG1-3 DNA-binding protein</fullName>
    </submittedName>
</protein>
<sequence length="358" mass="40716">MSEVDTQTIDNISSRLYVGNIDFHTTEDSFMEFLKKVGTNPQSIDMPSKERGSFVKYLGFGFVQFATPEEAEDAIGKLNGALLGERFIYVKKALPQATAEEKRKKTEAYFQRKKAMDKWKREHLSNGAKEKGSSEEPNTEESIGEEAPTENASETDTTQRVGKKSKDTVFISNLDYKVTAKHLSYLLKDKGLKSKWIYVPKRMMPAHLLRIFRDQKKTIYNKGIAFIRLINEDTQQRAIKELNGYEINGREIVVQVAIDFDSNRPSHNDSKEHKPRGGRKGKTQRETAKGDKRRQDENQKSLSEEKGADESQKNGEIKAEEPKDEELKGDENKSEEKKDEQKIAEPETVPNQAGSSSE</sequence>
<dbReference type="GO" id="GO:1990904">
    <property type="term" value="C:ribonucleoprotein complex"/>
    <property type="evidence" value="ECO:0007669"/>
    <property type="project" value="TreeGrafter"/>
</dbReference>
<dbReference type="GO" id="GO:0005634">
    <property type="term" value="C:nucleus"/>
    <property type="evidence" value="ECO:0007669"/>
    <property type="project" value="TreeGrafter"/>
</dbReference>
<dbReference type="SUPFAM" id="SSF54928">
    <property type="entry name" value="RNA-binding domain, RBD"/>
    <property type="match status" value="2"/>
</dbReference>
<keyword evidence="1 2" id="KW-0694">RNA-binding</keyword>
<gene>
    <name evidence="5" type="ORF">A9F13_13g02134</name>
</gene>
<reference evidence="5 6" key="1">
    <citation type="submission" date="2017-04" db="EMBL/GenBank/DDBJ databases">
        <title>Draft genome of the yeast Clavispora lusitaniae type strain CBS 6936.</title>
        <authorList>
            <person name="Durrens P."/>
            <person name="Klopp C."/>
            <person name="Biteau N."/>
            <person name="Fitton-Ouhabi V."/>
            <person name="Dementhon K."/>
            <person name="Accoceberry I."/>
            <person name="Sherman D.J."/>
            <person name="Noel T."/>
        </authorList>
    </citation>
    <scope>NUCLEOTIDE SEQUENCE [LARGE SCALE GENOMIC DNA]</scope>
    <source>
        <strain evidence="5 6">CBS 6936</strain>
    </source>
</reference>
<dbReference type="PROSITE" id="PS50102">
    <property type="entry name" value="RRM"/>
    <property type="match status" value="2"/>
</dbReference>
<dbReference type="InterPro" id="IPR012677">
    <property type="entry name" value="Nucleotide-bd_a/b_plait_sf"/>
</dbReference>
<dbReference type="GO" id="GO:0071028">
    <property type="term" value="P:nuclear mRNA surveillance"/>
    <property type="evidence" value="ECO:0007669"/>
    <property type="project" value="TreeGrafter"/>
</dbReference>
<dbReference type="InterPro" id="IPR000504">
    <property type="entry name" value="RRM_dom"/>
</dbReference>
<feature type="domain" description="RRM" evidence="4">
    <location>
        <begin position="14"/>
        <end position="95"/>
    </location>
</feature>
<dbReference type="PANTHER" id="PTHR23003:SF3">
    <property type="entry name" value="FI21236P1-RELATED"/>
    <property type="match status" value="1"/>
</dbReference>
<dbReference type="PANTHER" id="PTHR23003">
    <property type="entry name" value="RNA RECOGNITION MOTIF RRM DOMAIN CONTAINING PROTEIN"/>
    <property type="match status" value="1"/>
</dbReference>
<dbReference type="KEGG" id="clus:A9F13_13g02134"/>
<proteinExistence type="predicted"/>
<evidence type="ECO:0000259" key="4">
    <source>
        <dbReference type="PROSITE" id="PS50102"/>
    </source>
</evidence>
<keyword evidence="5" id="KW-0238">DNA-binding</keyword>
<feature type="domain" description="RRM" evidence="4">
    <location>
        <begin position="167"/>
        <end position="259"/>
    </location>
</feature>
<dbReference type="GO" id="GO:0016973">
    <property type="term" value="P:poly(A)+ mRNA export from nucleus"/>
    <property type="evidence" value="ECO:0007669"/>
    <property type="project" value="TreeGrafter"/>
</dbReference>
<evidence type="ECO:0000256" key="1">
    <source>
        <dbReference type="ARBA" id="ARBA00022884"/>
    </source>
</evidence>
<evidence type="ECO:0000256" key="2">
    <source>
        <dbReference type="PROSITE-ProRule" id="PRU00176"/>
    </source>
</evidence>
<feature type="compositionally biased region" description="Basic and acidic residues" evidence="3">
    <location>
        <begin position="119"/>
        <end position="134"/>
    </location>
</feature>
<feature type="compositionally biased region" description="Basic residues" evidence="3">
    <location>
        <begin position="273"/>
        <end position="282"/>
    </location>
</feature>
<dbReference type="CDD" id="cd00590">
    <property type="entry name" value="RRM_SF"/>
    <property type="match status" value="2"/>
</dbReference>
<dbReference type="Gene3D" id="3.30.70.330">
    <property type="match status" value="2"/>
</dbReference>
<evidence type="ECO:0000313" key="5">
    <source>
        <dbReference type="EMBL" id="OVF07491.1"/>
    </source>
</evidence>
<feature type="compositionally biased region" description="Acidic residues" evidence="3">
    <location>
        <begin position="137"/>
        <end position="148"/>
    </location>
</feature>
<organism evidence="5 6">
    <name type="scientific">Clavispora lusitaniae</name>
    <name type="common">Candida lusitaniae</name>
    <dbReference type="NCBI Taxonomy" id="36911"/>
    <lineage>
        <taxon>Eukaryota</taxon>
        <taxon>Fungi</taxon>
        <taxon>Dikarya</taxon>
        <taxon>Ascomycota</taxon>
        <taxon>Saccharomycotina</taxon>
        <taxon>Pichiomycetes</taxon>
        <taxon>Metschnikowiaceae</taxon>
        <taxon>Clavispora</taxon>
    </lineage>
</organism>
<feature type="compositionally biased region" description="Basic and acidic residues" evidence="3">
    <location>
        <begin position="283"/>
        <end position="345"/>
    </location>
</feature>
<dbReference type="GO" id="GO:0003677">
    <property type="term" value="F:DNA binding"/>
    <property type="evidence" value="ECO:0007669"/>
    <property type="project" value="UniProtKB-KW"/>
</dbReference>
<dbReference type="Pfam" id="PF00076">
    <property type="entry name" value="RRM_1"/>
    <property type="match status" value="2"/>
</dbReference>
<feature type="compositionally biased region" description="Basic and acidic residues" evidence="3">
    <location>
        <begin position="261"/>
        <end position="272"/>
    </location>
</feature>
<comment type="caution">
    <text evidence="5">The sequence shown here is derived from an EMBL/GenBank/DDBJ whole genome shotgun (WGS) entry which is preliminary data.</text>
</comment>
<dbReference type="InterPro" id="IPR050374">
    <property type="entry name" value="RRT5_SRSF_SR"/>
</dbReference>
<evidence type="ECO:0000256" key="3">
    <source>
        <dbReference type="SAM" id="MobiDB-lite"/>
    </source>
</evidence>
<name>A0AA91PXC6_CLALS</name>
<feature type="region of interest" description="Disordered" evidence="3">
    <location>
        <begin position="261"/>
        <end position="358"/>
    </location>
</feature>
<accession>A0AA91PXC6</accession>
<dbReference type="Proteomes" id="UP000195602">
    <property type="component" value="Unassembled WGS sequence"/>
</dbReference>
<evidence type="ECO:0000313" key="6">
    <source>
        <dbReference type="Proteomes" id="UP000195602"/>
    </source>
</evidence>